<sequence>ARPRRSPAWRQVLLPRPHPRRRVRQYGDLLRDTRPPRRAVDRRPGSGSTLRRRACCPHRSRARDPRRPPGGPVGGALTARGDAGAAAVWRRPAPQLRPLLDAGPRRRPFGRYPGPRRRLRNLYRREPIVALAFDI</sequence>
<protein>
    <submittedName>
        <fullName evidence="2">Uncharacterized protein</fullName>
    </submittedName>
</protein>
<feature type="region of interest" description="Disordered" evidence="1">
    <location>
        <begin position="1"/>
        <end position="113"/>
    </location>
</feature>
<accession>A0A6J4QN76</accession>
<dbReference type="EMBL" id="CADCVB010000218">
    <property type="protein sequence ID" value="CAA9449863.1"/>
    <property type="molecule type" value="Genomic_DNA"/>
</dbReference>
<dbReference type="AlphaFoldDB" id="A0A6J4QN76"/>
<evidence type="ECO:0000313" key="2">
    <source>
        <dbReference type="EMBL" id="CAA9449863.1"/>
    </source>
</evidence>
<proteinExistence type="predicted"/>
<organism evidence="2">
    <name type="scientific">uncultured Rubrobacteraceae bacterium</name>
    <dbReference type="NCBI Taxonomy" id="349277"/>
    <lineage>
        <taxon>Bacteria</taxon>
        <taxon>Bacillati</taxon>
        <taxon>Actinomycetota</taxon>
        <taxon>Rubrobacteria</taxon>
        <taxon>Rubrobacterales</taxon>
        <taxon>Rubrobacteraceae</taxon>
        <taxon>environmental samples</taxon>
    </lineage>
</organism>
<feature type="compositionally biased region" description="Basic and acidic residues" evidence="1">
    <location>
        <begin position="29"/>
        <end position="44"/>
    </location>
</feature>
<name>A0A6J4QN76_9ACTN</name>
<feature type="compositionally biased region" description="Low complexity" evidence="1">
    <location>
        <begin position="75"/>
        <end position="87"/>
    </location>
</feature>
<gene>
    <name evidence="2" type="ORF">AVDCRST_MAG78-3282</name>
</gene>
<feature type="non-terminal residue" evidence="2">
    <location>
        <position position="135"/>
    </location>
</feature>
<evidence type="ECO:0000256" key="1">
    <source>
        <dbReference type="SAM" id="MobiDB-lite"/>
    </source>
</evidence>
<feature type="non-terminal residue" evidence="2">
    <location>
        <position position="1"/>
    </location>
</feature>
<feature type="compositionally biased region" description="Basic residues" evidence="1">
    <location>
        <begin position="50"/>
        <end position="61"/>
    </location>
</feature>
<reference evidence="2" key="1">
    <citation type="submission" date="2020-02" db="EMBL/GenBank/DDBJ databases">
        <authorList>
            <person name="Meier V. D."/>
        </authorList>
    </citation>
    <scope>NUCLEOTIDE SEQUENCE</scope>
    <source>
        <strain evidence="2">AVDCRST_MAG78</strain>
    </source>
</reference>